<comment type="caution">
    <text evidence="1">The sequence shown here is derived from an EMBL/GenBank/DDBJ whole genome shotgun (WGS) entry which is preliminary data.</text>
</comment>
<protein>
    <submittedName>
        <fullName evidence="1">Uncharacterized protein</fullName>
    </submittedName>
</protein>
<organism evidence="1 2">
    <name type="scientific">Plectosphaerella plurivora</name>
    <dbReference type="NCBI Taxonomy" id="936078"/>
    <lineage>
        <taxon>Eukaryota</taxon>
        <taxon>Fungi</taxon>
        <taxon>Dikarya</taxon>
        <taxon>Ascomycota</taxon>
        <taxon>Pezizomycotina</taxon>
        <taxon>Sordariomycetes</taxon>
        <taxon>Hypocreomycetidae</taxon>
        <taxon>Glomerellales</taxon>
        <taxon>Plectosphaerellaceae</taxon>
        <taxon>Plectosphaerella</taxon>
    </lineage>
</organism>
<dbReference type="EMBL" id="JAGSXJ010000012">
    <property type="protein sequence ID" value="KAH6686957.1"/>
    <property type="molecule type" value="Genomic_DNA"/>
</dbReference>
<reference evidence="1" key="1">
    <citation type="journal article" date="2021" name="Nat. Commun.">
        <title>Genetic determinants of endophytism in the Arabidopsis root mycobiome.</title>
        <authorList>
            <person name="Mesny F."/>
            <person name="Miyauchi S."/>
            <person name="Thiergart T."/>
            <person name="Pickel B."/>
            <person name="Atanasova L."/>
            <person name="Karlsson M."/>
            <person name="Huettel B."/>
            <person name="Barry K.W."/>
            <person name="Haridas S."/>
            <person name="Chen C."/>
            <person name="Bauer D."/>
            <person name="Andreopoulos W."/>
            <person name="Pangilinan J."/>
            <person name="LaButti K."/>
            <person name="Riley R."/>
            <person name="Lipzen A."/>
            <person name="Clum A."/>
            <person name="Drula E."/>
            <person name="Henrissat B."/>
            <person name="Kohler A."/>
            <person name="Grigoriev I.V."/>
            <person name="Martin F.M."/>
            <person name="Hacquard S."/>
        </authorList>
    </citation>
    <scope>NUCLEOTIDE SEQUENCE</scope>
    <source>
        <strain evidence="1">MPI-SDFR-AT-0117</strain>
    </source>
</reference>
<name>A0A9P8VBQ8_9PEZI</name>
<keyword evidence="2" id="KW-1185">Reference proteome</keyword>
<gene>
    <name evidence="1" type="ORF">F5X68DRAFT_13693</name>
</gene>
<accession>A0A9P8VBQ8</accession>
<evidence type="ECO:0000313" key="1">
    <source>
        <dbReference type="EMBL" id="KAH6686957.1"/>
    </source>
</evidence>
<dbReference type="AlphaFoldDB" id="A0A9P8VBQ8"/>
<proteinExistence type="predicted"/>
<dbReference type="Proteomes" id="UP000770015">
    <property type="component" value="Unassembled WGS sequence"/>
</dbReference>
<sequence>MEGRRSVRGVGSTAFRKVWACACLVVTRTAVIYSLHRRPSEINPPKCDAVTRWTDSLDSHPSSCLLPPTLRGRFGIHDRPRLTLNHPTEPTLSPDEHPPCFYTVVAFAPPRQTTIIPPPLRRFSIAGDTFAILRPPPPHFGPEKRSNFQGTLRAFASVRRPSSLEIDHSHLAASTDRGNCPNFTYIQIQSLPHHRAAGPPEWTVYGLTLLRAPASFVL</sequence>
<evidence type="ECO:0000313" key="2">
    <source>
        <dbReference type="Proteomes" id="UP000770015"/>
    </source>
</evidence>